<evidence type="ECO:0000256" key="5">
    <source>
        <dbReference type="ARBA" id="ARBA00023040"/>
    </source>
</evidence>
<dbReference type="PROSITE" id="PS50262">
    <property type="entry name" value="G_PROTEIN_RECEP_F1_2"/>
    <property type="match status" value="1"/>
</dbReference>
<dbReference type="GO" id="GO:0005886">
    <property type="term" value="C:plasma membrane"/>
    <property type="evidence" value="ECO:0007669"/>
    <property type="project" value="UniProtKB-SubCell"/>
</dbReference>
<dbReference type="SUPFAM" id="SSF81321">
    <property type="entry name" value="Family A G protein-coupled receptor-like"/>
    <property type="match status" value="1"/>
</dbReference>
<keyword evidence="8" id="KW-0807">Transducer</keyword>
<dbReference type="GO" id="GO:0045028">
    <property type="term" value="F:G protein-coupled purinergic nucleotide receptor activity"/>
    <property type="evidence" value="ECO:0007669"/>
    <property type="project" value="TreeGrafter"/>
</dbReference>
<keyword evidence="4 10" id="KW-1133">Transmembrane helix</keyword>
<keyword evidence="5" id="KW-0297">G-protein coupled receptor</keyword>
<dbReference type="Gene3D" id="1.20.1070.10">
    <property type="entry name" value="Rhodopsin 7-helix transmembrane proteins"/>
    <property type="match status" value="1"/>
</dbReference>
<reference evidence="12" key="1">
    <citation type="journal article" name="BMC Genomics">
        <title>Long-read sequencing and de novo genome assembly of marine medaka (Oryzias melastigma).</title>
        <authorList>
            <person name="Liang P."/>
            <person name="Saqib H.S.A."/>
            <person name="Ni X."/>
            <person name="Shen Y."/>
        </authorList>
    </citation>
    <scope>NUCLEOTIDE SEQUENCE</scope>
    <source>
        <strain evidence="12">Bigg-433</strain>
    </source>
</reference>
<feature type="transmembrane region" description="Helical" evidence="10">
    <location>
        <begin position="283"/>
        <end position="304"/>
    </location>
</feature>
<feature type="transmembrane region" description="Helical" evidence="10">
    <location>
        <begin position="199"/>
        <end position="230"/>
    </location>
</feature>
<organism evidence="12 13">
    <name type="scientific">Oryzias melastigma</name>
    <name type="common">Marine medaka</name>
    <dbReference type="NCBI Taxonomy" id="30732"/>
    <lineage>
        <taxon>Eukaryota</taxon>
        <taxon>Metazoa</taxon>
        <taxon>Chordata</taxon>
        <taxon>Craniata</taxon>
        <taxon>Vertebrata</taxon>
        <taxon>Euteleostomi</taxon>
        <taxon>Actinopterygii</taxon>
        <taxon>Neopterygii</taxon>
        <taxon>Teleostei</taxon>
        <taxon>Neoteleostei</taxon>
        <taxon>Acanthomorphata</taxon>
        <taxon>Ovalentaria</taxon>
        <taxon>Atherinomorphae</taxon>
        <taxon>Beloniformes</taxon>
        <taxon>Adrianichthyidae</taxon>
        <taxon>Oryziinae</taxon>
        <taxon>Oryzias</taxon>
    </lineage>
</organism>
<keyword evidence="2" id="KW-1003">Cell membrane</keyword>
<dbReference type="PANTHER" id="PTHR24233:SF3">
    <property type="entry name" value="P2Y PURINOCEPTOR 14"/>
    <property type="match status" value="1"/>
</dbReference>
<dbReference type="EMBL" id="WKFB01000339">
    <property type="protein sequence ID" value="KAF6726243.1"/>
    <property type="molecule type" value="Genomic_DNA"/>
</dbReference>
<keyword evidence="3 10" id="KW-0812">Transmembrane</keyword>
<feature type="transmembrane region" description="Helical" evidence="10">
    <location>
        <begin position="58"/>
        <end position="77"/>
    </location>
</feature>
<evidence type="ECO:0000256" key="4">
    <source>
        <dbReference type="ARBA" id="ARBA00022989"/>
    </source>
</evidence>
<dbReference type="PANTHER" id="PTHR24233">
    <property type="entry name" value="P2Y PURINOCEPTOR-RELATED G-PROTEIN COUPLED RECEPTOR"/>
    <property type="match status" value="1"/>
</dbReference>
<evidence type="ECO:0000256" key="1">
    <source>
        <dbReference type="ARBA" id="ARBA00004651"/>
    </source>
</evidence>
<evidence type="ECO:0000313" key="13">
    <source>
        <dbReference type="Proteomes" id="UP000646548"/>
    </source>
</evidence>
<name>A0A834CCU5_ORYME</name>
<evidence type="ECO:0000256" key="6">
    <source>
        <dbReference type="ARBA" id="ARBA00023136"/>
    </source>
</evidence>
<accession>A0A834CCU5</accession>
<feature type="transmembrane region" description="Helical" evidence="10">
    <location>
        <begin position="24"/>
        <end position="46"/>
    </location>
</feature>
<protein>
    <submittedName>
        <fullName evidence="12">P2Y purinoceptor 14</fullName>
    </submittedName>
</protein>
<gene>
    <name evidence="12" type="ORF">FQA47_002562</name>
</gene>
<evidence type="ECO:0000256" key="8">
    <source>
        <dbReference type="ARBA" id="ARBA00023224"/>
    </source>
</evidence>
<comment type="caution">
    <text evidence="12">The sequence shown here is derived from an EMBL/GenBank/DDBJ whole genome shotgun (WGS) entry which is preliminary data.</text>
</comment>
<evidence type="ECO:0000256" key="10">
    <source>
        <dbReference type="SAM" id="Phobius"/>
    </source>
</evidence>
<evidence type="ECO:0000256" key="7">
    <source>
        <dbReference type="ARBA" id="ARBA00023170"/>
    </source>
</evidence>
<dbReference type="InterPro" id="IPR017452">
    <property type="entry name" value="GPCR_Rhodpsn_7TM"/>
</dbReference>
<dbReference type="InterPro" id="IPR000276">
    <property type="entry name" value="GPCR_Rhodpsn"/>
</dbReference>
<keyword evidence="6 10" id="KW-0472">Membrane</keyword>
<dbReference type="PRINTS" id="PR00237">
    <property type="entry name" value="GPCRRHODOPSN"/>
</dbReference>
<evidence type="ECO:0000313" key="12">
    <source>
        <dbReference type="EMBL" id="KAF6726243.1"/>
    </source>
</evidence>
<comment type="subcellular location">
    <subcellularLocation>
        <location evidence="1">Cell membrane</location>
        <topology evidence="1">Multi-pass membrane protein</topology>
    </subcellularLocation>
</comment>
<evidence type="ECO:0000256" key="9">
    <source>
        <dbReference type="SAM" id="MobiDB-lite"/>
    </source>
</evidence>
<evidence type="ECO:0000259" key="11">
    <source>
        <dbReference type="PROSITE" id="PS50262"/>
    </source>
</evidence>
<proteinExistence type="predicted"/>
<dbReference type="Proteomes" id="UP000646548">
    <property type="component" value="Unassembled WGS sequence"/>
</dbReference>
<dbReference type="AlphaFoldDB" id="A0A834CCU5"/>
<evidence type="ECO:0000256" key="2">
    <source>
        <dbReference type="ARBA" id="ARBA00022475"/>
    </source>
</evidence>
<feature type="transmembrane region" description="Helical" evidence="10">
    <location>
        <begin position="97"/>
        <end position="115"/>
    </location>
</feature>
<feature type="region of interest" description="Disordered" evidence="9">
    <location>
        <begin position="322"/>
        <end position="341"/>
    </location>
</feature>
<sequence length="341" mass="39044">MDHCNSTFSDGADISSVFTRQVVPVLYCLIFAVGLPLNCMAAWIFFRAPGDSALMVYLKNMVVADLLVLVTVPFRVADDLNPNTTYLRVIVCRYTAMLFYTCLYLEMIFTGFISLERFIKILNPTSTTPPTSSNSGISFHVMNFLILFQTPAFVRKMTLLTWGLLVSFVLPNVVLASQPPCNQSYRNCMQLKTKLGLDFYYVTVYFSVGVFLLTLVVLVSSYTFISCQIYKQHRRFQQDSAGVYHRCTRNIFSTLFVFFVCFVPLHVLRLFGDTRSSFLQHHLMEGALLLAALSICFNPILYFLMCPMYRGSLLQSLTQRQKRKEEEPLEANDRRVQTEDT</sequence>
<feature type="transmembrane region" description="Helical" evidence="10">
    <location>
        <begin position="159"/>
        <end position="179"/>
    </location>
</feature>
<feature type="transmembrane region" description="Helical" evidence="10">
    <location>
        <begin position="251"/>
        <end position="271"/>
    </location>
</feature>
<feature type="domain" description="G-protein coupled receptors family 1 profile" evidence="11">
    <location>
        <begin position="37"/>
        <end position="302"/>
    </location>
</feature>
<keyword evidence="7" id="KW-0675">Receptor</keyword>
<dbReference type="Pfam" id="PF00001">
    <property type="entry name" value="7tm_1"/>
    <property type="match status" value="1"/>
</dbReference>
<evidence type="ECO:0000256" key="3">
    <source>
        <dbReference type="ARBA" id="ARBA00022692"/>
    </source>
</evidence>
<feature type="compositionally biased region" description="Basic and acidic residues" evidence="9">
    <location>
        <begin position="323"/>
        <end position="341"/>
    </location>
</feature>